<feature type="region of interest" description="Disordered" evidence="2">
    <location>
        <begin position="105"/>
        <end position="131"/>
    </location>
</feature>
<evidence type="ECO:0000256" key="3">
    <source>
        <dbReference type="SAM" id="Phobius"/>
    </source>
</evidence>
<evidence type="ECO:0000256" key="2">
    <source>
        <dbReference type="SAM" id="MobiDB-lite"/>
    </source>
</evidence>
<dbReference type="EMBL" id="QZJW01000017">
    <property type="protein sequence ID" value="RJO61582.1"/>
    <property type="molecule type" value="Genomic_DNA"/>
</dbReference>
<gene>
    <name evidence="4" type="ORF">C4544_02510</name>
</gene>
<dbReference type="AlphaFoldDB" id="A0A419DES6"/>
<accession>A0A419DES6</accession>
<evidence type="ECO:0000256" key="1">
    <source>
        <dbReference type="SAM" id="Coils"/>
    </source>
</evidence>
<keyword evidence="1" id="KW-0175">Coiled coil</keyword>
<proteinExistence type="predicted"/>
<feature type="transmembrane region" description="Helical" evidence="3">
    <location>
        <begin position="9"/>
        <end position="31"/>
    </location>
</feature>
<reference evidence="4 5" key="1">
    <citation type="journal article" date="2017" name="ISME J.">
        <title>Energy and carbon metabolisms in a deep terrestrial subsurface fluid microbial community.</title>
        <authorList>
            <person name="Momper L."/>
            <person name="Jungbluth S.P."/>
            <person name="Lee M.D."/>
            <person name="Amend J.P."/>
        </authorList>
    </citation>
    <scope>NUCLEOTIDE SEQUENCE [LARGE SCALE GENOMIC DNA]</scope>
    <source>
        <strain evidence="4">SURF_29</strain>
    </source>
</reference>
<comment type="caution">
    <text evidence="4">The sequence shown here is derived from an EMBL/GenBank/DDBJ whole genome shotgun (WGS) entry which is preliminary data.</text>
</comment>
<evidence type="ECO:0000313" key="4">
    <source>
        <dbReference type="EMBL" id="RJO61582.1"/>
    </source>
</evidence>
<sequence length="206" mass="22595">MVEKKLSKYYWIAGVVIITVIILILSFVVAINPSLKSIGKTNKELKEKQEELKVSEEKLEKLKELKVKEDELREQSRVVFRAIPNKKEIGDAFIQLDGLISESGGNSAEASGNNSSSTGSTGSSSGTSIVQSPAGVSSLTYETDVTFPNYQNFKSMLSNTENALRFVYLSNLKITKANPFTASLTYTAYYRDEKSPDATGENGADK</sequence>
<keyword evidence="3" id="KW-0472">Membrane</keyword>
<dbReference type="Proteomes" id="UP000285655">
    <property type="component" value="Unassembled WGS sequence"/>
</dbReference>
<feature type="coiled-coil region" evidence="1">
    <location>
        <begin position="38"/>
        <end position="75"/>
    </location>
</feature>
<evidence type="ECO:0008006" key="6">
    <source>
        <dbReference type="Google" id="ProtNLM"/>
    </source>
</evidence>
<keyword evidence="3" id="KW-1133">Transmembrane helix</keyword>
<organism evidence="4 5">
    <name type="scientific">candidate division WS5 bacterium</name>
    <dbReference type="NCBI Taxonomy" id="2093353"/>
    <lineage>
        <taxon>Bacteria</taxon>
        <taxon>candidate division WS5</taxon>
    </lineage>
</organism>
<evidence type="ECO:0000313" key="5">
    <source>
        <dbReference type="Proteomes" id="UP000285655"/>
    </source>
</evidence>
<protein>
    <recommendedName>
        <fullName evidence="6">Type 4a pilus biogenesis protein PilO</fullName>
    </recommendedName>
</protein>
<feature type="compositionally biased region" description="Low complexity" evidence="2">
    <location>
        <begin position="105"/>
        <end position="128"/>
    </location>
</feature>
<name>A0A419DES6_9BACT</name>
<keyword evidence="3" id="KW-0812">Transmembrane</keyword>